<dbReference type="EMBL" id="JBHTCA010000017">
    <property type="protein sequence ID" value="MFC7410651.1"/>
    <property type="molecule type" value="Genomic_DNA"/>
</dbReference>
<comment type="caution">
    <text evidence="3">The sequence shown here is derived from an EMBL/GenBank/DDBJ whole genome shotgun (WGS) entry which is preliminary data.</text>
</comment>
<dbReference type="InterPro" id="IPR053714">
    <property type="entry name" value="Iso_Racemase_Enz_sf"/>
</dbReference>
<protein>
    <submittedName>
        <fullName evidence="3">Aspartate/glutamate racemase family protein</fullName>
    </submittedName>
</protein>
<dbReference type="PANTHER" id="PTHR28047">
    <property type="entry name" value="PROTEIN DCG1"/>
    <property type="match status" value="1"/>
</dbReference>
<gene>
    <name evidence="3" type="ORF">ACFQPB_17460</name>
</gene>
<dbReference type="InterPro" id="IPR052186">
    <property type="entry name" value="Hydantoin_racemase-like"/>
</dbReference>
<proteinExistence type="inferred from homology"/>
<dbReference type="InterPro" id="IPR015942">
    <property type="entry name" value="Asp/Glu/hydantoin_racemase"/>
</dbReference>
<evidence type="ECO:0000256" key="1">
    <source>
        <dbReference type="ARBA" id="ARBA00038414"/>
    </source>
</evidence>
<name>A0ABW2QMK4_9BURK</name>
<feature type="region of interest" description="Disordered" evidence="2">
    <location>
        <begin position="1"/>
        <end position="20"/>
    </location>
</feature>
<dbReference type="PANTHER" id="PTHR28047:SF5">
    <property type="entry name" value="PROTEIN DCG1"/>
    <property type="match status" value="1"/>
</dbReference>
<keyword evidence="4" id="KW-1185">Reference proteome</keyword>
<evidence type="ECO:0000256" key="2">
    <source>
        <dbReference type="SAM" id="MobiDB-lite"/>
    </source>
</evidence>
<comment type="similarity">
    <text evidence="1">Belongs to the HyuE racemase family.</text>
</comment>
<evidence type="ECO:0000313" key="3">
    <source>
        <dbReference type="EMBL" id="MFC7410651.1"/>
    </source>
</evidence>
<dbReference type="Gene3D" id="3.40.50.12500">
    <property type="match status" value="1"/>
</dbReference>
<sequence length="238" mass="24154">MPANTPQEAMAEGSTSPRPPLRLLLLNPNTSQQATALMLAVARRVAPPGVSVAACNLPDGEALITEPDSLARAALGVADHAPKLLRGGCDGLIVAGFGDPGLQPLQHAFGQAVTGLGEAGIRAAAEGGRRYAIVTVTRQLHHSLVQAAHLHAPPQLLAGVRYTRGRPQDLVNSPQALSDALLEACDAAVRLDGAESIVIGGGPLAAAADSLSARLSVRVVNPVSAAVRLACARLGASA</sequence>
<dbReference type="Pfam" id="PF01177">
    <property type="entry name" value="Asp_Glu_race"/>
    <property type="match status" value="1"/>
</dbReference>
<accession>A0ABW2QMK4</accession>
<reference evidence="4" key="1">
    <citation type="journal article" date="2019" name="Int. J. Syst. Evol. Microbiol.">
        <title>The Global Catalogue of Microorganisms (GCM) 10K type strain sequencing project: providing services to taxonomists for standard genome sequencing and annotation.</title>
        <authorList>
            <consortium name="The Broad Institute Genomics Platform"/>
            <consortium name="The Broad Institute Genome Sequencing Center for Infectious Disease"/>
            <person name="Wu L."/>
            <person name="Ma J."/>
        </authorList>
    </citation>
    <scope>NUCLEOTIDE SEQUENCE [LARGE SCALE GENOMIC DNA]</scope>
    <source>
        <strain evidence="4">CGMCC 1.12371</strain>
    </source>
</reference>
<organism evidence="3 4">
    <name type="scientific">Hydrogenophaga atypica</name>
    <dbReference type="NCBI Taxonomy" id="249409"/>
    <lineage>
        <taxon>Bacteria</taxon>
        <taxon>Pseudomonadati</taxon>
        <taxon>Pseudomonadota</taxon>
        <taxon>Betaproteobacteria</taxon>
        <taxon>Burkholderiales</taxon>
        <taxon>Comamonadaceae</taxon>
        <taxon>Hydrogenophaga</taxon>
    </lineage>
</organism>
<evidence type="ECO:0000313" key="4">
    <source>
        <dbReference type="Proteomes" id="UP001596501"/>
    </source>
</evidence>
<dbReference type="RefSeq" id="WP_382226010.1">
    <property type="nucleotide sequence ID" value="NZ_JBHTCA010000017.1"/>
</dbReference>
<dbReference type="Proteomes" id="UP001596501">
    <property type="component" value="Unassembled WGS sequence"/>
</dbReference>